<gene>
    <name evidence="2" type="ORF">O9K51_09584</name>
</gene>
<name>A0AB34FH64_9HYPO</name>
<accession>A0AB34FH64</accession>
<protein>
    <submittedName>
        <fullName evidence="2">Uncharacterized protein</fullName>
    </submittedName>
</protein>
<dbReference type="Proteomes" id="UP001163105">
    <property type="component" value="Unassembled WGS sequence"/>
</dbReference>
<reference evidence="2" key="1">
    <citation type="submission" date="2023-01" db="EMBL/GenBank/DDBJ databases">
        <title>The growth and conidiation of Purpureocillium lavendulum are regulated by nitrogen source and histone H3K14 acetylation.</title>
        <authorList>
            <person name="Tang P."/>
            <person name="Han J."/>
            <person name="Zhang C."/>
            <person name="Tang P."/>
            <person name="Qi F."/>
            <person name="Zhang K."/>
            <person name="Liang L."/>
        </authorList>
    </citation>
    <scope>NUCLEOTIDE SEQUENCE</scope>
    <source>
        <strain evidence="2">YMF1.00683</strain>
    </source>
</reference>
<evidence type="ECO:0000313" key="2">
    <source>
        <dbReference type="EMBL" id="KAJ6437756.1"/>
    </source>
</evidence>
<dbReference type="AlphaFoldDB" id="A0AB34FH64"/>
<proteinExistence type="predicted"/>
<organism evidence="2 3">
    <name type="scientific">Purpureocillium lavendulum</name>
    <dbReference type="NCBI Taxonomy" id="1247861"/>
    <lineage>
        <taxon>Eukaryota</taxon>
        <taxon>Fungi</taxon>
        <taxon>Dikarya</taxon>
        <taxon>Ascomycota</taxon>
        <taxon>Pezizomycotina</taxon>
        <taxon>Sordariomycetes</taxon>
        <taxon>Hypocreomycetidae</taxon>
        <taxon>Hypocreales</taxon>
        <taxon>Ophiocordycipitaceae</taxon>
        <taxon>Purpureocillium</taxon>
    </lineage>
</organism>
<comment type="caution">
    <text evidence="2">The sequence shown here is derived from an EMBL/GenBank/DDBJ whole genome shotgun (WGS) entry which is preliminary data.</text>
</comment>
<feature type="region of interest" description="Disordered" evidence="1">
    <location>
        <begin position="70"/>
        <end position="96"/>
    </location>
</feature>
<evidence type="ECO:0000256" key="1">
    <source>
        <dbReference type="SAM" id="MobiDB-lite"/>
    </source>
</evidence>
<sequence length="128" mass="13433">MVASPHAVNHHAGVCGWFEARRSPQPGSGVRAALAQGLRLTDGHGCVHGCALMAPATPRATGKGAARLVKREASDARVQPRGMGWEGGDDELDRDVGRASQVETELLGQSKESGARRLEAATLELDLT</sequence>
<dbReference type="EMBL" id="JAQHRD010000010">
    <property type="protein sequence ID" value="KAJ6437756.1"/>
    <property type="molecule type" value="Genomic_DNA"/>
</dbReference>
<keyword evidence="3" id="KW-1185">Reference proteome</keyword>
<evidence type="ECO:0000313" key="3">
    <source>
        <dbReference type="Proteomes" id="UP001163105"/>
    </source>
</evidence>